<dbReference type="PANTHER" id="PTHR38441">
    <property type="entry name" value="INTEGRAL MEMBRANE PROTEIN-RELATED"/>
    <property type="match status" value="1"/>
</dbReference>
<keyword evidence="1" id="KW-0472">Membrane</keyword>
<name>A0ABZ3FJ43_9ACTN</name>
<dbReference type="RefSeq" id="WP_425307461.1">
    <property type="nucleotide sequence ID" value="NZ_CP154795.1"/>
</dbReference>
<evidence type="ECO:0000256" key="1">
    <source>
        <dbReference type="SAM" id="Phobius"/>
    </source>
</evidence>
<proteinExistence type="predicted"/>
<reference evidence="2 3" key="1">
    <citation type="submission" date="2024-04" db="EMBL/GenBank/DDBJ databases">
        <title>Isolation of an actinomycete strain from pig manure.</title>
        <authorList>
            <person name="Gong T."/>
            <person name="Yu Z."/>
            <person name="An M."/>
            <person name="Wei C."/>
            <person name="Yang W."/>
            <person name="Liu L."/>
        </authorList>
    </citation>
    <scope>NUCLEOTIDE SEQUENCE [LARGE SCALE GENOMIC DNA]</scope>
    <source>
        <strain evidence="2 3">ZF39</strain>
    </source>
</reference>
<keyword evidence="1" id="KW-0812">Transmembrane</keyword>
<evidence type="ECO:0000313" key="2">
    <source>
        <dbReference type="EMBL" id="XAN06023.1"/>
    </source>
</evidence>
<accession>A0ABZ3FJ43</accession>
<protein>
    <submittedName>
        <fullName evidence="2">DUF485 domain-containing protein</fullName>
    </submittedName>
</protein>
<evidence type="ECO:0000313" key="3">
    <source>
        <dbReference type="Proteomes" id="UP001442841"/>
    </source>
</evidence>
<dbReference type="InterPro" id="IPR007436">
    <property type="entry name" value="DUF485"/>
</dbReference>
<keyword evidence="1" id="KW-1133">Transmembrane helix</keyword>
<dbReference type="Pfam" id="PF04341">
    <property type="entry name" value="DUF485"/>
    <property type="match status" value="1"/>
</dbReference>
<keyword evidence="3" id="KW-1185">Reference proteome</keyword>
<feature type="transmembrane region" description="Helical" evidence="1">
    <location>
        <begin position="40"/>
        <end position="62"/>
    </location>
</feature>
<feature type="transmembrane region" description="Helical" evidence="1">
    <location>
        <begin position="74"/>
        <end position="96"/>
    </location>
</feature>
<dbReference type="PANTHER" id="PTHR38441:SF1">
    <property type="entry name" value="MEMBRANE PROTEIN"/>
    <property type="match status" value="1"/>
</dbReference>
<dbReference type="Proteomes" id="UP001442841">
    <property type="component" value="Chromosome"/>
</dbReference>
<gene>
    <name evidence="2" type="ORF">AADG42_01440</name>
</gene>
<sequence length="118" mass="13616">MASSHDSGETTAKREPTRDEFVEVSKTPEFGQLRKNFRGFAFPMTIAFLVWYFAFVLLSTYARGFMTQRLIGEVNVGIFLGLMQFVTTFLLTWLYIRHANKNLDPLAGQIRARLEDEQ</sequence>
<organism evidence="2 3">
    <name type="scientific">Ammonicoccus fulvus</name>
    <dbReference type="NCBI Taxonomy" id="3138240"/>
    <lineage>
        <taxon>Bacteria</taxon>
        <taxon>Bacillati</taxon>
        <taxon>Actinomycetota</taxon>
        <taxon>Actinomycetes</taxon>
        <taxon>Propionibacteriales</taxon>
        <taxon>Propionibacteriaceae</taxon>
        <taxon>Ammonicoccus</taxon>
    </lineage>
</organism>
<dbReference type="EMBL" id="CP154795">
    <property type="protein sequence ID" value="XAN06023.1"/>
    <property type="molecule type" value="Genomic_DNA"/>
</dbReference>